<dbReference type="InterPro" id="IPR038375">
    <property type="entry name" value="NDUFAF7_sf"/>
</dbReference>
<dbReference type="SUPFAM" id="SSF53335">
    <property type="entry name" value="S-adenosyl-L-methionine-dependent methyltransferases"/>
    <property type="match status" value="1"/>
</dbReference>
<dbReference type="GO" id="GO:0035243">
    <property type="term" value="F:protein-arginine omega-N symmetric methyltransferase activity"/>
    <property type="evidence" value="ECO:0007669"/>
    <property type="project" value="TreeGrafter"/>
</dbReference>
<dbReference type="RefSeq" id="WP_013136567.1">
    <property type="nucleotide sequence ID" value="NC_014166.1"/>
</dbReference>
<dbReference type="Proteomes" id="UP000000939">
    <property type="component" value="Chromosome"/>
</dbReference>
<dbReference type="KEGG" id="ant:Arnit_2774"/>
<dbReference type="PANTHER" id="PTHR12049:SF7">
    <property type="entry name" value="PROTEIN ARGININE METHYLTRANSFERASE NDUFAF7, MITOCHONDRIAL"/>
    <property type="match status" value="1"/>
</dbReference>
<dbReference type="PANTHER" id="PTHR12049">
    <property type="entry name" value="PROTEIN ARGININE METHYLTRANSFERASE NDUFAF7, MITOCHONDRIAL"/>
    <property type="match status" value="1"/>
</dbReference>
<dbReference type="GO" id="GO:0032259">
    <property type="term" value="P:methylation"/>
    <property type="evidence" value="ECO:0007669"/>
    <property type="project" value="UniProtKB-KW"/>
</dbReference>
<evidence type="ECO:0000256" key="1">
    <source>
        <dbReference type="ARBA" id="ARBA00022603"/>
    </source>
</evidence>
<keyword evidence="2" id="KW-0808">Transferase</keyword>
<keyword evidence="1" id="KW-0489">Methyltransferase</keyword>
<accession>D5V702</accession>
<dbReference type="EMBL" id="CP001999">
    <property type="protein sequence ID" value="ADG94422.1"/>
    <property type="molecule type" value="Genomic_DNA"/>
</dbReference>
<evidence type="ECO:0008006" key="5">
    <source>
        <dbReference type="Google" id="ProtNLM"/>
    </source>
</evidence>
<name>D5V702_ARCNC</name>
<gene>
    <name evidence="3" type="ordered locus">Arnit_2774</name>
</gene>
<dbReference type="InterPro" id="IPR029063">
    <property type="entry name" value="SAM-dependent_MTases_sf"/>
</dbReference>
<sequence>MKKQRFSEYFNNWLYGEDGYYTKYNAIGKDGDFFTAVSTSIFFGGSIAKKIVDTILDNKLPKNTTIVEIGAHHGYLLADIIQFIYTLNPKLLENLNFAIVERFENLKNEQKEYLKSSFGDNIKVKFYDDISEVKLDHAFIVANEIYDAFACELLYTKNDNLQTAFIKNGKIEFEDCLDENIKTKCKKYKITKGELALGYEEFAKNICENIKNFYFLSFDYGEKYPRNDFSCRIYSQHQVFPIFEEKLELTKLYKNSDITYDVNFSHVIDSFNSFCNCEVEYQTQLKALVEFGILDLLEILQKNVSEENYLKEVQKVKTLLEPTGMGDRFKMLLIKK</sequence>
<dbReference type="HOGENOM" id="CLU_054026_0_0_7"/>
<dbReference type="Pfam" id="PF02636">
    <property type="entry name" value="Methyltransf_28"/>
    <property type="match status" value="1"/>
</dbReference>
<evidence type="ECO:0000256" key="2">
    <source>
        <dbReference type="ARBA" id="ARBA00022679"/>
    </source>
</evidence>
<proteinExistence type="predicted"/>
<keyword evidence="4" id="KW-1185">Reference proteome</keyword>
<protein>
    <recommendedName>
        <fullName evidence="5">SAM-dependent methyltransferase</fullName>
    </recommendedName>
</protein>
<dbReference type="OrthoDB" id="9794208at2"/>
<evidence type="ECO:0000313" key="3">
    <source>
        <dbReference type="EMBL" id="ADG94422.1"/>
    </source>
</evidence>
<reference evidence="3 4" key="1">
    <citation type="journal article" date="2010" name="Stand. Genomic Sci.">
        <title>Complete genome sequence of Arcobacter nitrofigilis type strain (CI).</title>
        <authorList>
            <person name="Pati A."/>
            <person name="Gronow S."/>
            <person name="Lapidus A."/>
            <person name="Copeland A."/>
            <person name="Glavina Del Rio T."/>
            <person name="Nolan M."/>
            <person name="Lucas S."/>
            <person name="Tice H."/>
            <person name="Cheng J.F."/>
            <person name="Han C."/>
            <person name="Chertkov O."/>
            <person name="Bruce D."/>
            <person name="Tapia R."/>
            <person name="Goodwin L."/>
            <person name="Pitluck S."/>
            <person name="Liolios K."/>
            <person name="Ivanova N."/>
            <person name="Mavromatis K."/>
            <person name="Chen A."/>
            <person name="Palaniappan K."/>
            <person name="Land M."/>
            <person name="Hauser L."/>
            <person name="Chang Y.J."/>
            <person name="Jeffries C.D."/>
            <person name="Detter J.C."/>
            <person name="Rohde M."/>
            <person name="Goker M."/>
            <person name="Bristow J."/>
            <person name="Eisen J.A."/>
            <person name="Markowitz V."/>
            <person name="Hugenholtz P."/>
            <person name="Klenk H.P."/>
            <person name="Kyrpides N.C."/>
        </authorList>
    </citation>
    <scope>NUCLEOTIDE SEQUENCE [LARGE SCALE GENOMIC DNA]</scope>
    <source>
        <strain evidence="4">ATCC 33309 / DSM 7299 / CCUG 15893 / LMG 7604 / NCTC 12251 / CI</strain>
    </source>
</reference>
<dbReference type="STRING" id="572480.Arnit_2774"/>
<dbReference type="InterPro" id="IPR003788">
    <property type="entry name" value="NDUFAF7"/>
</dbReference>
<organism evidence="3 4">
    <name type="scientific">Arcobacter nitrofigilis (strain ATCC 33309 / DSM 7299 / CCUG 15893 / LMG 7604 / NCTC 12251 / CI)</name>
    <name type="common">Campylobacter nitrofigilis</name>
    <dbReference type="NCBI Taxonomy" id="572480"/>
    <lineage>
        <taxon>Bacteria</taxon>
        <taxon>Pseudomonadati</taxon>
        <taxon>Campylobacterota</taxon>
        <taxon>Epsilonproteobacteria</taxon>
        <taxon>Campylobacterales</taxon>
        <taxon>Arcobacteraceae</taxon>
        <taxon>Arcobacter</taxon>
    </lineage>
</organism>
<dbReference type="eggNOG" id="COG1565">
    <property type="taxonomic scope" value="Bacteria"/>
</dbReference>
<dbReference type="Gene3D" id="3.40.50.12710">
    <property type="match status" value="1"/>
</dbReference>
<dbReference type="AlphaFoldDB" id="D5V702"/>
<evidence type="ECO:0000313" key="4">
    <source>
        <dbReference type="Proteomes" id="UP000000939"/>
    </source>
</evidence>